<dbReference type="PANTHER" id="PTHR40763:SF5">
    <property type="entry name" value="MEMBRANE PROTEIN"/>
    <property type="match status" value="1"/>
</dbReference>
<protein>
    <submittedName>
        <fullName evidence="4">DUF1707 domain-containing protein</fullName>
    </submittedName>
</protein>
<dbReference type="Pfam" id="PF08044">
    <property type="entry name" value="DUF1707"/>
    <property type="match status" value="1"/>
</dbReference>
<dbReference type="Proteomes" id="UP001501251">
    <property type="component" value="Unassembled WGS sequence"/>
</dbReference>
<sequence>MTPRDDLRIGDAERDAAMESLREHYVQGRLTREELDERLELTLSARTGGELARVSADLPGPRDPRPEESENTWGPWGAGAPWGPGGGPWGPDAPWGPGRGHRAHTHPWGHHRPGGRRHHPGWSHHRMGHRGGPPFFPLVILVMVAGVLIGGFGVLKFIFFAWLVMAVLAMLRRGRGRSRMRSGRVGPPAAF</sequence>
<keyword evidence="5" id="KW-1185">Reference proteome</keyword>
<evidence type="ECO:0000313" key="4">
    <source>
        <dbReference type="EMBL" id="GAA4189910.1"/>
    </source>
</evidence>
<name>A0ABP8AT10_9ACTN</name>
<gene>
    <name evidence="4" type="ORF">GCM10022252_27350</name>
</gene>
<keyword evidence="2" id="KW-0812">Transmembrane</keyword>
<proteinExistence type="predicted"/>
<reference evidence="5" key="1">
    <citation type="journal article" date="2019" name="Int. J. Syst. Evol. Microbiol.">
        <title>The Global Catalogue of Microorganisms (GCM) 10K type strain sequencing project: providing services to taxonomists for standard genome sequencing and annotation.</title>
        <authorList>
            <consortium name="The Broad Institute Genomics Platform"/>
            <consortium name="The Broad Institute Genome Sequencing Center for Infectious Disease"/>
            <person name="Wu L."/>
            <person name="Ma J."/>
        </authorList>
    </citation>
    <scope>NUCLEOTIDE SEQUENCE [LARGE SCALE GENOMIC DNA]</scope>
    <source>
        <strain evidence="5">JCM 17388</strain>
    </source>
</reference>
<dbReference type="InterPro" id="IPR012551">
    <property type="entry name" value="DUF1707_SHOCT-like"/>
</dbReference>
<feature type="region of interest" description="Disordered" evidence="1">
    <location>
        <begin position="50"/>
        <end position="78"/>
    </location>
</feature>
<keyword evidence="2" id="KW-0472">Membrane</keyword>
<dbReference type="EMBL" id="BAABAQ010000004">
    <property type="protein sequence ID" value="GAA4189910.1"/>
    <property type="molecule type" value="Genomic_DNA"/>
</dbReference>
<feature type="region of interest" description="Disordered" evidence="1">
    <location>
        <begin position="99"/>
        <end position="126"/>
    </location>
</feature>
<dbReference type="RefSeq" id="WP_344918199.1">
    <property type="nucleotide sequence ID" value="NZ_BAABAQ010000004.1"/>
</dbReference>
<accession>A0ABP8AT10</accession>
<feature type="transmembrane region" description="Helical" evidence="2">
    <location>
        <begin position="138"/>
        <end position="171"/>
    </location>
</feature>
<organism evidence="4 5">
    <name type="scientific">Streptosporangium oxazolinicum</name>
    <dbReference type="NCBI Taxonomy" id="909287"/>
    <lineage>
        <taxon>Bacteria</taxon>
        <taxon>Bacillati</taxon>
        <taxon>Actinomycetota</taxon>
        <taxon>Actinomycetes</taxon>
        <taxon>Streptosporangiales</taxon>
        <taxon>Streptosporangiaceae</taxon>
        <taxon>Streptosporangium</taxon>
    </lineage>
</organism>
<feature type="domain" description="DUF1707" evidence="3">
    <location>
        <begin position="7"/>
        <end position="59"/>
    </location>
</feature>
<keyword evidence="2" id="KW-1133">Transmembrane helix</keyword>
<dbReference type="PANTHER" id="PTHR40763">
    <property type="entry name" value="MEMBRANE PROTEIN-RELATED"/>
    <property type="match status" value="1"/>
</dbReference>
<comment type="caution">
    <text evidence="4">The sequence shown here is derived from an EMBL/GenBank/DDBJ whole genome shotgun (WGS) entry which is preliminary data.</text>
</comment>
<evidence type="ECO:0000313" key="5">
    <source>
        <dbReference type="Proteomes" id="UP001501251"/>
    </source>
</evidence>
<evidence type="ECO:0000256" key="1">
    <source>
        <dbReference type="SAM" id="MobiDB-lite"/>
    </source>
</evidence>
<evidence type="ECO:0000259" key="3">
    <source>
        <dbReference type="Pfam" id="PF08044"/>
    </source>
</evidence>
<evidence type="ECO:0000256" key="2">
    <source>
        <dbReference type="SAM" id="Phobius"/>
    </source>
</evidence>